<evidence type="ECO:0000259" key="3">
    <source>
        <dbReference type="Pfam" id="PF23559"/>
    </source>
</evidence>
<dbReference type="SUPFAM" id="SSF52540">
    <property type="entry name" value="P-loop containing nucleoside triphosphate hydrolases"/>
    <property type="match status" value="1"/>
</dbReference>
<sequence>MDQHPNLEVAKEIAYKCKGLPLAAKVLGQLLQSEPFDQWETVLNSEMWTLADDYILPHLRLTYSYLPFHLKRCFAYCALFPMDYEFEVNELVFLWMAEGLIQQPEGNRQMEDLGVDYFHELRSRSFFQQSSNESKFVMHDLICDLARASGGDMYCILEDGWNHHQVISEGTHHFSFACRVEVMLKQFETFKEVNFLRTFLAVLPTAAPEDDEAVCNSTTRELDKLLAKFKRLRILSLRGCQISELPHSIGNSMYLRYLNLSLTAIKGLPDSVGTLFHLQTLLLHGCKRLTELPRSIGNLTNLRHLDITDTDQLQKMPPQIGNLIDLRSLPKFIVSKDSSLRITALRNLSQLRGKLSILGLHYAGHIWPSCDAILRDTEGLEELLMEWVSAFSDSRNERDEVHVLDLLEPHTNLKSSWSHFMVDQNSQVG</sequence>
<evidence type="ECO:0000313" key="6">
    <source>
        <dbReference type="Proteomes" id="UP000288805"/>
    </source>
</evidence>
<dbReference type="Gene3D" id="1.10.10.10">
    <property type="entry name" value="Winged helix-like DNA-binding domain superfamily/Winged helix DNA-binding domain"/>
    <property type="match status" value="1"/>
</dbReference>
<evidence type="ECO:0000313" key="5">
    <source>
        <dbReference type="EMBL" id="RVW40796.1"/>
    </source>
</evidence>
<dbReference type="GO" id="GO:0051707">
    <property type="term" value="P:response to other organism"/>
    <property type="evidence" value="ECO:0007669"/>
    <property type="project" value="UniProtKB-ARBA"/>
</dbReference>
<dbReference type="Pfam" id="PF23598">
    <property type="entry name" value="LRR_14"/>
    <property type="match status" value="1"/>
</dbReference>
<dbReference type="InterPro" id="IPR058922">
    <property type="entry name" value="WHD_DRP"/>
</dbReference>
<dbReference type="InterPro" id="IPR055414">
    <property type="entry name" value="LRR_R13L4/SHOC2-like"/>
</dbReference>
<evidence type="ECO:0000256" key="1">
    <source>
        <dbReference type="ARBA" id="ARBA00022737"/>
    </source>
</evidence>
<organism evidence="5 6">
    <name type="scientific">Vitis vinifera</name>
    <name type="common">Grape</name>
    <dbReference type="NCBI Taxonomy" id="29760"/>
    <lineage>
        <taxon>Eukaryota</taxon>
        <taxon>Viridiplantae</taxon>
        <taxon>Streptophyta</taxon>
        <taxon>Embryophyta</taxon>
        <taxon>Tracheophyta</taxon>
        <taxon>Spermatophyta</taxon>
        <taxon>Magnoliopsida</taxon>
        <taxon>eudicotyledons</taxon>
        <taxon>Gunneridae</taxon>
        <taxon>Pentapetalae</taxon>
        <taxon>rosids</taxon>
        <taxon>Vitales</taxon>
        <taxon>Vitaceae</taxon>
        <taxon>Viteae</taxon>
        <taxon>Vitis</taxon>
    </lineage>
</organism>
<dbReference type="InterPro" id="IPR042197">
    <property type="entry name" value="Apaf_helical"/>
</dbReference>
<dbReference type="AlphaFoldDB" id="A0A438DZ52"/>
<feature type="domain" description="Disease resistance R13L4/SHOC-2-like LRR" evidence="4">
    <location>
        <begin position="224"/>
        <end position="352"/>
    </location>
</feature>
<dbReference type="FunFam" id="1.10.10.10:FF:000322">
    <property type="entry name" value="Probable disease resistance protein At1g63360"/>
    <property type="match status" value="1"/>
</dbReference>
<reference evidence="5 6" key="1">
    <citation type="journal article" date="2018" name="PLoS Genet.">
        <title>Population sequencing reveals clonal diversity and ancestral inbreeding in the grapevine cultivar Chardonnay.</title>
        <authorList>
            <person name="Roach M.J."/>
            <person name="Johnson D.L."/>
            <person name="Bohlmann J."/>
            <person name="van Vuuren H.J."/>
            <person name="Jones S.J."/>
            <person name="Pretorius I.S."/>
            <person name="Schmidt S.A."/>
            <person name="Borneman A.R."/>
        </authorList>
    </citation>
    <scope>NUCLEOTIDE SEQUENCE [LARGE SCALE GENOMIC DNA]</scope>
    <source>
        <strain evidence="6">cv. Chardonnay</strain>
        <tissue evidence="5">Leaf</tissue>
    </source>
</reference>
<dbReference type="EMBL" id="QGNW01001453">
    <property type="protein sequence ID" value="RVW40796.1"/>
    <property type="molecule type" value="Genomic_DNA"/>
</dbReference>
<dbReference type="InterPro" id="IPR036388">
    <property type="entry name" value="WH-like_DNA-bd_sf"/>
</dbReference>
<dbReference type="InterPro" id="IPR044974">
    <property type="entry name" value="Disease_R_plants"/>
</dbReference>
<dbReference type="PRINTS" id="PR00364">
    <property type="entry name" value="DISEASERSIST"/>
</dbReference>
<dbReference type="Proteomes" id="UP000288805">
    <property type="component" value="Unassembled WGS sequence"/>
</dbReference>
<dbReference type="InterPro" id="IPR032675">
    <property type="entry name" value="LRR_dom_sf"/>
</dbReference>
<feature type="domain" description="Disease resistance protein winged helix" evidence="3">
    <location>
        <begin position="79"/>
        <end position="146"/>
    </location>
</feature>
<dbReference type="GO" id="GO:0043531">
    <property type="term" value="F:ADP binding"/>
    <property type="evidence" value="ECO:0007669"/>
    <property type="project" value="InterPro"/>
</dbReference>
<dbReference type="PANTHER" id="PTHR23155:SF1241">
    <property type="entry name" value="DISEASE RESISTANCE RPP13-LIKE PROTEIN 1-RELATED"/>
    <property type="match status" value="1"/>
</dbReference>
<dbReference type="InterPro" id="IPR027417">
    <property type="entry name" value="P-loop_NTPase"/>
</dbReference>
<name>A0A438DZ52_VITVI</name>
<keyword evidence="2" id="KW-0611">Plant defense</keyword>
<dbReference type="PANTHER" id="PTHR23155">
    <property type="entry name" value="DISEASE RESISTANCE PROTEIN RP"/>
    <property type="match status" value="1"/>
</dbReference>
<dbReference type="SUPFAM" id="SSF52058">
    <property type="entry name" value="L domain-like"/>
    <property type="match status" value="1"/>
</dbReference>
<evidence type="ECO:0000259" key="4">
    <source>
        <dbReference type="Pfam" id="PF23598"/>
    </source>
</evidence>
<accession>A0A438DZ52</accession>
<dbReference type="Pfam" id="PF23559">
    <property type="entry name" value="WHD_DRP"/>
    <property type="match status" value="1"/>
</dbReference>
<protein>
    <submittedName>
        <fullName evidence="5">Putative disease resistance RPP13-like protein 1</fullName>
    </submittedName>
</protein>
<evidence type="ECO:0000256" key="2">
    <source>
        <dbReference type="ARBA" id="ARBA00022821"/>
    </source>
</evidence>
<keyword evidence="1" id="KW-0677">Repeat</keyword>
<dbReference type="GO" id="GO:0006952">
    <property type="term" value="P:defense response"/>
    <property type="evidence" value="ECO:0007669"/>
    <property type="project" value="UniProtKB-KW"/>
</dbReference>
<dbReference type="Gene3D" id="3.80.10.10">
    <property type="entry name" value="Ribonuclease Inhibitor"/>
    <property type="match status" value="1"/>
</dbReference>
<gene>
    <name evidence="5" type="primary">RPPL1_150</name>
    <name evidence="5" type="ORF">CK203_080728</name>
</gene>
<proteinExistence type="predicted"/>
<comment type="caution">
    <text evidence="5">The sequence shown here is derived from an EMBL/GenBank/DDBJ whole genome shotgun (WGS) entry which is preliminary data.</text>
</comment>
<dbReference type="Gene3D" id="1.10.8.430">
    <property type="entry name" value="Helical domain of apoptotic protease-activating factors"/>
    <property type="match status" value="1"/>
</dbReference>